<feature type="non-terminal residue" evidence="1">
    <location>
        <position position="37"/>
    </location>
</feature>
<organism evidence="1 2">
    <name type="scientific">Aphis craccivora</name>
    <name type="common">Cowpea aphid</name>
    <dbReference type="NCBI Taxonomy" id="307492"/>
    <lineage>
        <taxon>Eukaryota</taxon>
        <taxon>Metazoa</taxon>
        <taxon>Ecdysozoa</taxon>
        <taxon>Arthropoda</taxon>
        <taxon>Hexapoda</taxon>
        <taxon>Insecta</taxon>
        <taxon>Pterygota</taxon>
        <taxon>Neoptera</taxon>
        <taxon>Paraneoptera</taxon>
        <taxon>Hemiptera</taxon>
        <taxon>Sternorrhyncha</taxon>
        <taxon>Aphidomorpha</taxon>
        <taxon>Aphidoidea</taxon>
        <taxon>Aphididae</taxon>
        <taxon>Aphidini</taxon>
        <taxon>Aphis</taxon>
        <taxon>Aphis</taxon>
    </lineage>
</organism>
<dbReference type="EMBL" id="VUJU01002717">
    <property type="protein sequence ID" value="KAF0760315.1"/>
    <property type="molecule type" value="Genomic_DNA"/>
</dbReference>
<keyword evidence="2" id="KW-1185">Reference proteome</keyword>
<dbReference type="Proteomes" id="UP000478052">
    <property type="component" value="Unassembled WGS sequence"/>
</dbReference>
<accession>A0A6G0YRS2</accession>
<dbReference type="AlphaFoldDB" id="A0A6G0YRS2"/>
<proteinExistence type="predicted"/>
<reference evidence="1 2" key="1">
    <citation type="submission" date="2019-08" db="EMBL/GenBank/DDBJ databases">
        <title>Whole genome of Aphis craccivora.</title>
        <authorList>
            <person name="Voronova N.V."/>
            <person name="Shulinski R.S."/>
            <person name="Bandarenka Y.V."/>
            <person name="Zhorov D.G."/>
            <person name="Warner D."/>
        </authorList>
    </citation>
    <scope>NUCLEOTIDE SEQUENCE [LARGE SCALE GENOMIC DNA]</scope>
    <source>
        <strain evidence="1">180601</strain>
        <tissue evidence="1">Whole Body</tissue>
    </source>
</reference>
<evidence type="ECO:0000313" key="1">
    <source>
        <dbReference type="EMBL" id="KAF0760315.1"/>
    </source>
</evidence>
<name>A0A6G0YRS2_APHCR</name>
<evidence type="ECO:0000313" key="2">
    <source>
        <dbReference type="Proteomes" id="UP000478052"/>
    </source>
</evidence>
<sequence length="37" mass="4074">MIARRLRPLAVVGIMNCGRGKGWLERLVFVFTVGTVG</sequence>
<protein>
    <submittedName>
        <fullName evidence="1">Uncharacterized protein</fullName>
    </submittedName>
</protein>
<gene>
    <name evidence="1" type="ORF">FWK35_00025543</name>
</gene>
<comment type="caution">
    <text evidence="1">The sequence shown here is derived from an EMBL/GenBank/DDBJ whole genome shotgun (WGS) entry which is preliminary data.</text>
</comment>